<dbReference type="AlphaFoldDB" id="A0A0F3L205"/>
<comment type="caution">
    <text evidence="1">The sequence shown here is derived from an EMBL/GenBank/DDBJ whole genome shotgun (WGS) entry which is preliminary data.</text>
</comment>
<gene>
    <name evidence="1" type="ORF">VI08_04505</name>
</gene>
<dbReference type="RefSeq" id="WP_045828363.1">
    <property type="nucleotide sequence ID" value="NZ_JZRB01000008.1"/>
</dbReference>
<dbReference type="EMBL" id="JZRB01000008">
    <property type="protein sequence ID" value="KJV36389.1"/>
    <property type="molecule type" value="Genomic_DNA"/>
</dbReference>
<evidence type="ECO:0000313" key="1">
    <source>
        <dbReference type="EMBL" id="KJV36389.1"/>
    </source>
</evidence>
<reference evidence="1 2" key="1">
    <citation type="submission" date="2015-03" db="EMBL/GenBank/DDBJ databases">
        <title>Draft genome sequence of Luteibacter yeojuensis strain SU11.</title>
        <authorList>
            <person name="Sulaiman J."/>
            <person name="Priya K."/>
            <person name="Chan K.-G."/>
        </authorList>
    </citation>
    <scope>NUCLEOTIDE SEQUENCE [LARGE SCALE GENOMIC DNA]</scope>
    <source>
        <strain evidence="1 2">SU11</strain>
    </source>
</reference>
<organism evidence="1 2">
    <name type="scientific">Luteibacter yeojuensis</name>
    <dbReference type="NCBI Taxonomy" id="345309"/>
    <lineage>
        <taxon>Bacteria</taxon>
        <taxon>Pseudomonadati</taxon>
        <taxon>Pseudomonadota</taxon>
        <taxon>Gammaproteobacteria</taxon>
        <taxon>Lysobacterales</taxon>
        <taxon>Rhodanobacteraceae</taxon>
        <taxon>Luteibacter</taxon>
    </lineage>
</organism>
<dbReference type="OrthoDB" id="5948290at2"/>
<proteinExistence type="predicted"/>
<dbReference type="Proteomes" id="UP000033651">
    <property type="component" value="Unassembled WGS sequence"/>
</dbReference>
<accession>A0A0F3L205</accession>
<evidence type="ECO:0000313" key="2">
    <source>
        <dbReference type="Proteomes" id="UP000033651"/>
    </source>
</evidence>
<sequence length="203" mass="22123">MAGTRGWLAVKGKEGAAVLAELDLVGNGDTYPLAQRGACIALPNGWFVVITRFASPLLTEDSLLPLSKGCKVVAVQWDEASISVATAWEDGKPAWHVEHNGESGVRVLVTSGELPPPFDSLHARFEAEQDAADMAGDDVDCFHALPVELAETITGFEYDLAAKAYGVPAFDGWKMGQEAIPRAASRRLQRRMARSAKPWWRFW</sequence>
<dbReference type="PATRIC" id="fig|345309.4.peg.3979"/>
<keyword evidence="2" id="KW-1185">Reference proteome</keyword>
<name>A0A0F3L205_9GAMM</name>
<protein>
    <submittedName>
        <fullName evidence="1">Uncharacterized protein</fullName>
    </submittedName>
</protein>